<keyword evidence="3" id="KW-1185">Reference proteome</keyword>
<accession>A0ABQ5R2J4</accession>
<dbReference type="EMBL" id="BSDI01000038">
    <property type="protein sequence ID" value="GLI00946.1"/>
    <property type="molecule type" value="Genomic_DNA"/>
</dbReference>
<dbReference type="Gene3D" id="1.10.260.40">
    <property type="entry name" value="lambda repressor-like DNA-binding domains"/>
    <property type="match status" value="1"/>
</dbReference>
<dbReference type="InterPro" id="IPR011990">
    <property type="entry name" value="TPR-like_helical_dom_sf"/>
</dbReference>
<gene>
    <name evidence="2" type="ORF">Pa4123_62220</name>
</gene>
<comment type="caution">
    <text evidence="2">The sequence shown here is derived from an EMBL/GenBank/DDBJ whole genome shotgun (WGS) entry which is preliminary data.</text>
</comment>
<dbReference type="SUPFAM" id="SSF47413">
    <property type="entry name" value="lambda repressor-like DNA-binding domains"/>
    <property type="match status" value="1"/>
</dbReference>
<evidence type="ECO:0000259" key="1">
    <source>
        <dbReference type="PROSITE" id="PS50943"/>
    </source>
</evidence>
<sequence length="487" mass="53383">MAGQNGRRCTACQGVLSSYNAAAICAACLREGPAVLIPPVLWYRPAMRDALEDHDFGRVSRLLQEWTPLTQRQVAEMIGMEQPGLSKIENNKQRVRHIGVFFRFVEGLGIPLELVLPPALRADGGRDPMKRRVMIAGGAGMAAEAISLASSEAGERLSHLIDQADQGDSGRRPRIGRNDVRDLRDTVDDLYNLDARLGGDRLWRFALAQLRLVEVIFDNFTYSDAIGHDLQGIMGELKTSVGWYSFDANLQQQAHQNLTEALNLAYMTSDTVLVVRTLANMARQAVHLGRYREAVVLSQRGLENAGRSVTPRMRALLAIREAHGWAGMRQEPQCDDAIRRARAEFERGSEAGDPEWLSFFSEAGLLGLEGMARSGLGQYQAAETLLKRSIGLRSKDGSRRNLGIGLVYLSKNSLRQKNYAHAGRVAGRAAALAGEITSGRVRSELGDLGRKLSLHDNVPEVAEALERIVAVSGVSEGKGRPRGTRSP</sequence>
<dbReference type="Proteomes" id="UP001144280">
    <property type="component" value="Unassembled WGS sequence"/>
</dbReference>
<dbReference type="Gene3D" id="1.25.40.10">
    <property type="entry name" value="Tetratricopeptide repeat domain"/>
    <property type="match status" value="1"/>
</dbReference>
<evidence type="ECO:0000313" key="3">
    <source>
        <dbReference type="Proteomes" id="UP001144280"/>
    </source>
</evidence>
<dbReference type="PROSITE" id="PS50943">
    <property type="entry name" value="HTH_CROC1"/>
    <property type="match status" value="1"/>
</dbReference>
<dbReference type="CDD" id="cd00093">
    <property type="entry name" value="HTH_XRE"/>
    <property type="match status" value="1"/>
</dbReference>
<dbReference type="InterPro" id="IPR010982">
    <property type="entry name" value="Lambda_DNA-bd_dom_sf"/>
</dbReference>
<proteinExistence type="predicted"/>
<name>A0ABQ5R2J4_9ACTN</name>
<reference evidence="2" key="1">
    <citation type="submission" date="2022-12" db="EMBL/GenBank/DDBJ databases">
        <title>New Phytohabitans aurantiacus sp. RD004123 nov., an actinomycete isolated from soil.</title>
        <authorList>
            <person name="Triningsih D.W."/>
            <person name="Harunari E."/>
            <person name="Igarashi Y."/>
        </authorList>
    </citation>
    <scope>NUCLEOTIDE SEQUENCE</scope>
    <source>
        <strain evidence="2">RD004123</strain>
    </source>
</reference>
<dbReference type="InterPro" id="IPR001387">
    <property type="entry name" value="Cro/C1-type_HTH"/>
</dbReference>
<feature type="domain" description="HTH cro/C1-type" evidence="1">
    <location>
        <begin position="69"/>
        <end position="115"/>
    </location>
</feature>
<dbReference type="SUPFAM" id="SSF48452">
    <property type="entry name" value="TPR-like"/>
    <property type="match status" value="1"/>
</dbReference>
<organism evidence="2 3">
    <name type="scientific">Phytohabitans aurantiacus</name>
    <dbReference type="NCBI Taxonomy" id="3016789"/>
    <lineage>
        <taxon>Bacteria</taxon>
        <taxon>Bacillati</taxon>
        <taxon>Actinomycetota</taxon>
        <taxon>Actinomycetes</taxon>
        <taxon>Micromonosporales</taxon>
        <taxon>Micromonosporaceae</taxon>
    </lineage>
</organism>
<evidence type="ECO:0000313" key="2">
    <source>
        <dbReference type="EMBL" id="GLI00946.1"/>
    </source>
</evidence>
<protein>
    <recommendedName>
        <fullName evidence="1">HTH cro/C1-type domain-containing protein</fullName>
    </recommendedName>
</protein>